<evidence type="ECO:0000313" key="4">
    <source>
        <dbReference type="Proteomes" id="UP000576082"/>
    </source>
</evidence>
<protein>
    <recommendedName>
        <fullName evidence="2">DUF4178 domain-containing protein</fullName>
    </recommendedName>
</protein>
<comment type="caution">
    <text evidence="3">The sequence shown here is derived from an EMBL/GenBank/DDBJ whole genome shotgun (WGS) entry which is preliminary data.</text>
</comment>
<reference evidence="3 4" key="1">
    <citation type="submission" date="2020-04" db="EMBL/GenBank/DDBJ databases">
        <title>Flammeovirga sp. SR4, a novel species isolated from seawater.</title>
        <authorList>
            <person name="Wang X."/>
        </authorList>
    </citation>
    <scope>NUCLEOTIDE SEQUENCE [LARGE SCALE GENOMIC DNA]</scope>
    <source>
        <strain evidence="3 4">ATCC 23126</strain>
    </source>
</reference>
<sequence length="364" mass="42496">MSSNQVAIANNEKQLKLSFRWYKPGIYTYLFFSIIWNCFVILWVSALSRDFNGDVFDIASLLFPIGHVSVGISTFYYCLCNIFNRTIVKVDNKKLTVRHRPFPWLGQYTLDASEIEQLYIRKKTNSVEQDYVTQYPLMLKKKNGPSIELLSEKVVGNKFNAKNIERLIEERLNIQDYAMPGELDAENKPKKDELKRDRNKKINPTAVSLSDLKDEFVFNYDLSSWVVNSTIQYDWVSGNTDKLLRVVSDGGGNKLLYLQKQMSIITPWIESRVENFNYPTFDKSIVSRIPDTLEYDDEVYRLAKKAEGKLFRKDQKVGDNVSQSFYLNAEKNKSVRIVWLSDENYSIYLGDKKEERHFDNILHV</sequence>
<gene>
    <name evidence="3" type="ORF">HHU12_14475</name>
</gene>
<accession>A0A7X9XA05</accession>
<feature type="transmembrane region" description="Helical" evidence="1">
    <location>
        <begin position="26"/>
        <end position="46"/>
    </location>
</feature>
<feature type="domain" description="DUF4178" evidence="2">
    <location>
        <begin position="218"/>
        <end position="352"/>
    </location>
</feature>
<feature type="transmembrane region" description="Helical" evidence="1">
    <location>
        <begin position="58"/>
        <end position="79"/>
    </location>
</feature>
<dbReference type="InterPro" id="IPR025235">
    <property type="entry name" value="DUF4178"/>
</dbReference>
<dbReference type="AlphaFoldDB" id="A0A7X9XA05"/>
<keyword evidence="4" id="KW-1185">Reference proteome</keyword>
<organism evidence="3 4">
    <name type="scientific">Flammeovirga aprica JL-4</name>
    <dbReference type="NCBI Taxonomy" id="694437"/>
    <lineage>
        <taxon>Bacteria</taxon>
        <taxon>Pseudomonadati</taxon>
        <taxon>Bacteroidota</taxon>
        <taxon>Cytophagia</taxon>
        <taxon>Cytophagales</taxon>
        <taxon>Flammeovirgaceae</taxon>
        <taxon>Flammeovirga</taxon>
    </lineage>
</organism>
<dbReference type="Proteomes" id="UP000576082">
    <property type="component" value="Unassembled WGS sequence"/>
</dbReference>
<name>A0A7X9XA05_9BACT</name>
<dbReference type="Pfam" id="PF13785">
    <property type="entry name" value="DUF4178"/>
    <property type="match status" value="1"/>
</dbReference>
<proteinExistence type="predicted"/>
<keyword evidence="1" id="KW-1133">Transmembrane helix</keyword>
<evidence type="ECO:0000259" key="2">
    <source>
        <dbReference type="Pfam" id="PF13785"/>
    </source>
</evidence>
<evidence type="ECO:0000313" key="3">
    <source>
        <dbReference type="EMBL" id="NME69178.1"/>
    </source>
</evidence>
<dbReference type="RefSeq" id="WP_169657463.1">
    <property type="nucleotide sequence ID" value="NZ_JABANE010000036.1"/>
</dbReference>
<dbReference type="EMBL" id="JABANE010000036">
    <property type="protein sequence ID" value="NME69178.1"/>
    <property type="molecule type" value="Genomic_DNA"/>
</dbReference>
<keyword evidence="1" id="KW-0812">Transmembrane</keyword>
<keyword evidence="1" id="KW-0472">Membrane</keyword>
<evidence type="ECO:0000256" key="1">
    <source>
        <dbReference type="SAM" id="Phobius"/>
    </source>
</evidence>